<proteinExistence type="predicted"/>
<name>A0ACB9PX41_BAUVA</name>
<evidence type="ECO:0000313" key="1">
    <source>
        <dbReference type="EMBL" id="KAI4352459.1"/>
    </source>
</evidence>
<accession>A0ACB9PX41</accession>
<protein>
    <submittedName>
        <fullName evidence="1">Uncharacterized protein</fullName>
    </submittedName>
</protein>
<organism evidence="1 2">
    <name type="scientific">Bauhinia variegata</name>
    <name type="common">Purple orchid tree</name>
    <name type="synonym">Phanera variegata</name>
    <dbReference type="NCBI Taxonomy" id="167791"/>
    <lineage>
        <taxon>Eukaryota</taxon>
        <taxon>Viridiplantae</taxon>
        <taxon>Streptophyta</taxon>
        <taxon>Embryophyta</taxon>
        <taxon>Tracheophyta</taxon>
        <taxon>Spermatophyta</taxon>
        <taxon>Magnoliopsida</taxon>
        <taxon>eudicotyledons</taxon>
        <taxon>Gunneridae</taxon>
        <taxon>Pentapetalae</taxon>
        <taxon>rosids</taxon>
        <taxon>fabids</taxon>
        <taxon>Fabales</taxon>
        <taxon>Fabaceae</taxon>
        <taxon>Cercidoideae</taxon>
        <taxon>Cercideae</taxon>
        <taxon>Bauhiniinae</taxon>
        <taxon>Bauhinia</taxon>
    </lineage>
</organism>
<gene>
    <name evidence="1" type="ORF">L6164_006709</name>
</gene>
<reference evidence="1 2" key="1">
    <citation type="journal article" date="2022" name="DNA Res.">
        <title>Chromosomal-level genome assembly of the orchid tree Bauhinia variegata (Leguminosae; Cercidoideae) supports the allotetraploid origin hypothesis of Bauhinia.</title>
        <authorList>
            <person name="Zhong Y."/>
            <person name="Chen Y."/>
            <person name="Zheng D."/>
            <person name="Pang J."/>
            <person name="Liu Y."/>
            <person name="Luo S."/>
            <person name="Meng S."/>
            <person name="Qian L."/>
            <person name="Wei D."/>
            <person name="Dai S."/>
            <person name="Zhou R."/>
        </authorList>
    </citation>
    <scope>NUCLEOTIDE SEQUENCE [LARGE SCALE GENOMIC DNA]</scope>
    <source>
        <strain evidence="1">BV-YZ2020</strain>
    </source>
</reference>
<dbReference type="EMBL" id="CM039428">
    <property type="protein sequence ID" value="KAI4352459.1"/>
    <property type="molecule type" value="Genomic_DNA"/>
</dbReference>
<comment type="caution">
    <text evidence="1">The sequence shown here is derived from an EMBL/GenBank/DDBJ whole genome shotgun (WGS) entry which is preliminary data.</text>
</comment>
<keyword evidence="2" id="KW-1185">Reference proteome</keyword>
<dbReference type="Proteomes" id="UP000828941">
    <property type="component" value="Chromosome 3"/>
</dbReference>
<sequence>MASADSLKIHELCKVSPPSASNFSLPLTFSDLLWMRFHPVERLFFYSLPQLDSDSDPSFFFHSLIPKLKHSLSLTLKHFLPLAGNIVWPSNSQKPIFKFTPGDGVSLVIAESDADFYRLSGNSPIEALKSRPLVPHLDSSDSICSVISLQITLFPNRGFCIGISCHHAALDGKSTIMFMKAWAYLCQNGAESPSLLPGLEPFFDRDVIKGPDGLDALLINQWKELANLMDPSNMNQRSLKIFSSVPPVLDQSLRATFELTRSDLEKIKNTVLAMWDDIENGEESFPSKPQTLSTFVVTCAYVLICIVKAMKATQNNNGKFVFGYTVDCRSRLEPPVPDNYFGNCVSTCIVDVQQEEFTMENGLIIVAKKIYSKVKKLDKAVLDGMDSMIPLWISLISKGVHGIGVAGSTRFGVYRTDFGWGRPIKVEITSIDRGLSMALAESRDGSGGIAIGLVQNKNAMNAFATVFCEGLESL</sequence>
<evidence type="ECO:0000313" key="2">
    <source>
        <dbReference type="Proteomes" id="UP000828941"/>
    </source>
</evidence>